<dbReference type="UniPathway" id="UPA00886"/>
<dbReference type="GO" id="GO:0003755">
    <property type="term" value="F:peptidyl-prolyl cis-trans isomerase activity"/>
    <property type="evidence" value="ECO:0007669"/>
    <property type="project" value="UniProtKB-KW"/>
</dbReference>
<dbReference type="PANTHER" id="PTHR21330:SF1">
    <property type="entry name" value="E3 SUMO-PROTEIN LIGASE NSE2"/>
    <property type="match status" value="1"/>
</dbReference>
<feature type="domain" description="SP-RING-type" evidence="14">
    <location>
        <begin position="281"/>
        <end position="396"/>
    </location>
</feature>
<dbReference type="GeneID" id="27358845"/>
<evidence type="ECO:0000256" key="13">
    <source>
        <dbReference type="SAM" id="MobiDB-lite"/>
    </source>
</evidence>
<evidence type="ECO:0000313" key="15">
    <source>
        <dbReference type="EMBL" id="KIW41192.1"/>
    </source>
</evidence>
<dbReference type="STRING" id="215243.A0A0D2BUR4"/>
<feature type="region of interest" description="Disordered" evidence="13">
    <location>
        <begin position="397"/>
        <end position="501"/>
    </location>
</feature>
<name>A0A0D2BUR4_9EURO</name>
<dbReference type="GO" id="GO:0005634">
    <property type="term" value="C:nucleus"/>
    <property type="evidence" value="ECO:0007669"/>
    <property type="project" value="UniProtKB-SubCell"/>
</dbReference>
<proteinExistence type="inferred from homology"/>
<evidence type="ECO:0000256" key="7">
    <source>
        <dbReference type="ARBA" id="ARBA00022771"/>
    </source>
</evidence>
<dbReference type="PROSITE" id="PS51044">
    <property type="entry name" value="ZF_SP_RING"/>
    <property type="match status" value="1"/>
</dbReference>
<dbReference type="GO" id="GO:0000724">
    <property type="term" value="P:double-strand break repair via homologous recombination"/>
    <property type="evidence" value="ECO:0007669"/>
    <property type="project" value="InterPro"/>
</dbReference>
<dbReference type="VEuPathDB" id="FungiDB:PV06_06771"/>
<evidence type="ECO:0000256" key="8">
    <source>
        <dbReference type="ARBA" id="ARBA00022786"/>
    </source>
</evidence>
<dbReference type="GO" id="GO:0016567">
    <property type="term" value="P:protein ubiquitination"/>
    <property type="evidence" value="ECO:0007669"/>
    <property type="project" value="InterPro"/>
</dbReference>
<dbReference type="CDD" id="cd16651">
    <property type="entry name" value="SPL-RING_NSE2"/>
    <property type="match status" value="1"/>
</dbReference>
<keyword evidence="8" id="KW-0833">Ubl conjugation pathway</keyword>
<evidence type="ECO:0000256" key="6">
    <source>
        <dbReference type="ARBA" id="ARBA00022723"/>
    </source>
</evidence>
<evidence type="ECO:0000259" key="14">
    <source>
        <dbReference type="PROSITE" id="PS51044"/>
    </source>
</evidence>
<dbReference type="InterPro" id="IPR003613">
    <property type="entry name" value="Ubox_domain"/>
</dbReference>
<dbReference type="EC" id="5.2.1.8" evidence="4"/>
<dbReference type="EMBL" id="KN847337">
    <property type="protein sequence ID" value="KIW41192.1"/>
    <property type="molecule type" value="Genomic_DNA"/>
</dbReference>
<dbReference type="OrthoDB" id="756301at2759"/>
<gene>
    <name evidence="15" type="ORF">PV06_06771</name>
</gene>
<evidence type="ECO:0000256" key="2">
    <source>
        <dbReference type="ARBA" id="ARBA00004718"/>
    </source>
</evidence>
<evidence type="ECO:0000256" key="11">
    <source>
        <dbReference type="ARBA" id="ARBA00023242"/>
    </source>
</evidence>
<dbReference type="Gene3D" id="3.30.40.10">
    <property type="entry name" value="Zinc/RING finger domain, C3HC4 (zinc finger)"/>
    <property type="match status" value="1"/>
</dbReference>
<dbReference type="Pfam" id="PF11789">
    <property type="entry name" value="zf-Nse"/>
    <property type="match status" value="1"/>
</dbReference>
<evidence type="ECO:0000256" key="4">
    <source>
        <dbReference type="ARBA" id="ARBA00013194"/>
    </source>
</evidence>
<keyword evidence="5" id="KW-0808">Transferase</keyword>
<protein>
    <recommendedName>
        <fullName evidence="4">peptidylprolyl isomerase</fullName>
        <ecNumber evidence="4">5.2.1.8</ecNumber>
    </recommendedName>
</protein>
<evidence type="ECO:0000256" key="10">
    <source>
        <dbReference type="ARBA" id="ARBA00023110"/>
    </source>
</evidence>
<dbReference type="SUPFAM" id="SSF57850">
    <property type="entry name" value="RING/U-box"/>
    <property type="match status" value="1"/>
</dbReference>
<keyword evidence="7 12" id="KW-0863">Zinc-finger</keyword>
<dbReference type="HOGENOM" id="CLU_028753_1_0_1"/>
<evidence type="ECO:0000256" key="9">
    <source>
        <dbReference type="ARBA" id="ARBA00022833"/>
    </source>
</evidence>
<evidence type="ECO:0000256" key="1">
    <source>
        <dbReference type="ARBA" id="ARBA00004123"/>
    </source>
</evidence>
<dbReference type="SMART" id="SM00504">
    <property type="entry name" value="Ubox"/>
    <property type="match status" value="1"/>
</dbReference>
<evidence type="ECO:0000313" key="16">
    <source>
        <dbReference type="Proteomes" id="UP000053342"/>
    </source>
</evidence>
<dbReference type="GO" id="GO:0016925">
    <property type="term" value="P:protein sumoylation"/>
    <property type="evidence" value="ECO:0007669"/>
    <property type="project" value="UniProtKB-UniPathway"/>
</dbReference>
<comment type="pathway">
    <text evidence="2">Protein modification; protein sumoylation.</text>
</comment>
<organism evidence="15 16">
    <name type="scientific">Exophiala oligosperma</name>
    <dbReference type="NCBI Taxonomy" id="215243"/>
    <lineage>
        <taxon>Eukaryota</taxon>
        <taxon>Fungi</taxon>
        <taxon>Dikarya</taxon>
        <taxon>Ascomycota</taxon>
        <taxon>Pezizomycotina</taxon>
        <taxon>Eurotiomycetes</taxon>
        <taxon>Chaetothyriomycetidae</taxon>
        <taxon>Chaetothyriales</taxon>
        <taxon>Herpotrichiellaceae</taxon>
        <taxon>Exophiala</taxon>
    </lineage>
</organism>
<evidence type="ECO:0000256" key="12">
    <source>
        <dbReference type="PROSITE-ProRule" id="PRU00452"/>
    </source>
</evidence>
<dbReference type="GO" id="GO:0061665">
    <property type="term" value="F:SUMO ligase activity"/>
    <property type="evidence" value="ECO:0007669"/>
    <property type="project" value="TreeGrafter"/>
</dbReference>
<keyword evidence="6" id="KW-0479">Metal-binding</keyword>
<dbReference type="AlphaFoldDB" id="A0A0D2BUR4"/>
<keyword evidence="10" id="KW-0413">Isomerase</keyword>
<dbReference type="InterPro" id="IPR013083">
    <property type="entry name" value="Znf_RING/FYVE/PHD"/>
</dbReference>
<feature type="region of interest" description="Disordered" evidence="13">
    <location>
        <begin position="65"/>
        <end position="85"/>
    </location>
</feature>
<feature type="compositionally biased region" description="Acidic residues" evidence="13">
    <location>
        <begin position="154"/>
        <end position="169"/>
    </location>
</feature>
<evidence type="ECO:0000256" key="5">
    <source>
        <dbReference type="ARBA" id="ARBA00022679"/>
    </source>
</evidence>
<feature type="compositionally biased region" description="Low complexity" evidence="13">
    <location>
        <begin position="173"/>
        <end position="184"/>
    </location>
</feature>
<reference evidence="15 16" key="1">
    <citation type="submission" date="2015-01" db="EMBL/GenBank/DDBJ databases">
        <title>The Genome Sequence of Exophiala oligosperma CBS72588.</title>
        <authorList>
            <consortium name="The Broad Institute Genomics Platform"/>
            <person name="Cuomo C."/>
            <person name="de Hoog S."/>
            <person name="Gorbushina A."/>
            <person name="Stielow B."/>
            <person name="Teixiera M."/>
            <person name="Abouelleil A."/>
            <person name="Chapman S.B."/>
            <person name="Priest M."/>
            <person name="Young S.K."/>
            <person name="Wortman J."/>
            <person name="Nusbaum C."/>
            <person name="Birren B."/>
        </authorList>
    </citation>
    <scope>NUCLEOTIDE SEQUENCE [LARGE SCALE GENOMIC DNA]</scope>
    <source>
        <strain evidence="15 16">CBS 72588</strain>
    </source>
</reference>
<comment type="similarity">
    <text evidence="3">Belongs to the NSE2 family.</text>
</comment>
<sequence>MATSAIQPQPLSAPLNEDAVASLQALAKDKTLTTKLAKYLKDASEHLAQTVDQLNEIGYDRRIKHDKHRKRRDANDEGHDDAERDFEEFQAKVETLTNKMDMSIRAIVDHQIWLEDLPNAIKEAAGKADGPSSTQTQQSYNPTPLSPTRRTIPDDDDDEDDENDDEDDEGGRPSRTTTRNSTRSQPAAPRPADTPHVLLSEALQKQHREWSSKTPTEKYAHHNFYAGFRRMLYDALHPGEEQPPMPDPGLWFAAEEGRDILLSQRPRRGGGGGGDGDESSDESDVEIARETTRIKCPITLLPFQDPVTSQKCKHSYEREAILGMLRTSRDHAPLSSDQLHELSQITHRSERSRREREMQTRTVKCPECNVPLTRDDLEPNLVLKRRVQRLLALAAKKNREETATSDVDDDEDENGLDVQGTHRRPVGLGSSPVIPSTTEGRKQFKAERLSGVRGGRRLGGADDDDDDDDDENSSRLGTPSRNQLPPDSTMTTTILELGDDD</sequence>
<evidence type="ECO:0000256" key="3">
    <source>
        <dbReference type="ARBA" id="ARBA00008212"/>
    </source>
</evidence>
<dbReference type="PANTHER" id="PTHR21330">
    <property type="entry name" value="E3 SUMO-PROTEIN LIGASE NSE2"/>
    <property type="match status" value="1"/>
</dbReference>
<comment type="subcellular location">
    <subcellularLocation>
        <location evidence="1">Nucleus</location>
    </subcellularLocation>
</comment>
<keyword evidence="10" id="KW-0697">Rotamase</keyword>
<dbReference type="InterPro" id="IPR026846">
    <property type="entry name" value="Nse2(Mms21)"/>
</dbReference>
<feature type="compositionally biased region" description="Acidic residues" evidence="13">
    <location>
        <begin position="275"/>
        <end position="285"/>
    </location>
</feature>
<dbReference type="GO" id="GO:0030915">
    <property type="term" value="C:Smc5-Smc6 complex"/>
    <property type="evidence" value="ECO:0007669"/>
    <property type="project" value="InterPro"/>
</dbReference>
<keyword evidence="9" id="KW-0862">Zinc</keyword>
<keyword evidence="16" id="KW-1185">Reference proteome</keyword>
<feature type="compositionally biased region" description="Basic and acidic residues" evidence="13">
    <location>
        <begin position="439"/>
        <end position="450"/>
    </location>
</feature>
<dbReference type="Proteomes" id="UP000053342">
    <property type="component" value="Unassembled WGS sequence"/>
</dbReference>
<feature type="compositionally biased region" description="Polar residues" evidence="13">
    <location>
        <begin position="131"/>
        <end position="149"/>
    </location>
</feature>
<feature type="region of interest" description="Disordered" evidence="13">
    <location>
        <begin position="124"/>
        <end position="195"/>
    </location>
</feature>
<feature type="compositionally biased region" description="Acidic residues" evidence="13">
    <location>
        <begin position="461"/>
        <end position="471"/>
    </location>
</feature>
<dbReference type="InterPro" id="IPR004181">
    <property type="entry name" value="Znf_MIZ"/>
</dbReference>
<dbReference type="GO" id="GO:0004842">
    <property type="term" value="F:ubiquitin-protein transferase activity"/>
    <property type="evidence" value="ECO:0007669"/>
    <property type="project" value="InterPro"/>
</dbReference>
<dbReference type="GO" id="GO:0008270">
    <property type="term" value="F:zinc ion binding"/>
    <property type="evidence" value="ECO:0007669"/>
    <property type="project" value="UniProtKB-KW"/>
</dbReference>
<accession>A0A0D2BUR4</accession>
<feature type="region of interest" description="Disordered" evidence="13">
    <location>
        <begin position="263"/>
        <end position="286"/>
    </location>
</feature>
<dbReference type="RefSeq" id="XP_016261408.1">
    <property type="nucleotide sequence ID" value="XM_016407928.1"/>
</dbReference>
<keyword evidence="11" id="KW-0539">Nucleus</keyword>
<feature type="compositionally biased region" description="Acidic residues" evidence="13">
    <location>
        <begin position="406"/>
        <end position="415"/>
    </location>
</feature>
<feature type="compositionally biased region" description="Polar residues" evidence="13">
    <location>
        <begin position="474"/>
        <end position="494"/>
    </location>
</feature>